<evidence type="ECO:0000313" key="1">
    <source>
        <dbReference type="EMBL" id="WNY52150.1"/>
    </source>
</evidence>
<accession>A0AA96VLN7</accession>
<dbReference type="NCBIfam" id="TIGR01725">
    <property type="entry name" value="phge_HK97_gp10"/>
    <property type="match status" value="1"/>
</dbReference>
<reference evidence="1" key="1">
    <citation type="submission" date="2023-02" db="EMBL/GenBank/DDBJ databases">
        <title>Streptococcus sp. Genome Sequencing and Assembly.</title>
        <authorList>
            <person name="Shore S.M."/>
            <person name="Nicholson T.L."/>
        </authorList>
    </citation>
    <scope>NUCLEOTIDE SEQUENCE</scope>
    <source>
        <strain evidence="1">29887</strain>
    </source>
</reference>
<dbReference type="InterPro" id="IPR010064">
    <property type="entry name" value="HK97-gp10_tail"/>
</dbReference>
<dbReference type="AlphaFoldDB" id="A0AA96VLN7"/>
<dbReference type="KEGG" id="sins:PW252_02410"/>
<name>A0AA96VLN7_9STRE</name>
<proteinExistence type="predicted"/>
<organism evidence="1">
    <name type="scientific">Streptococcus iners</name>
    <dbReference type="NCBI Taxonomy" id="3028084"/>
    <lineage>
        <taxon>Bacteria</taxon>
        <taxon>Bacillati</taxon>
        <taxon>Bacillota</taxon>
        <taxon>Bacilli</taxon>
        <taxon>Lactobacillales</taxon>
        <taxon>Streptococcaceae</taxon>
        <taxon>Streptococcus</taxon>
    </lineage>
</organism>
<sequence>MKFVGLDKLGQKLKAIQKMDAVKDIVQKNGAKLQRTIVRKAVFRGHWEGKKFVKPTGATRRSVQLSISANKLTAKAGPTTHYSAYLEKGTRYMSAQPFVGPAFDEVKKDFVKDLERLVK</sequence>
<protein>
    <submittedName>
        <fullName evidence="1">HK97 gp10 family phage protein</fullName>
    </submittedName>
</protein>
<gene>
    <name evidence="1" type="ORF">PW252_02410</name>
</gene>
<dbReference type="EMBL" id="CP118735">
    <property type="protein sequence ID" value="WNY52150.1"/>
    <property type="molecule type" value="Genomic_DNA"/>
</dbReference>